<accession>A0A5C3PEJ9</accession>
<name>A0A5C3PEJ9_9APHY</name>
<dbReference type="AlphaFoldDB" id="A0A5C3PEJ9"/>
<evidence type="ECO:0000313" key="3">
    <source>
        <dbReference type="Proteomes" id="UP000308197"/>
    </source>
</evidence>
<dbReference type="Pfam" id="PF00106">
    <property type="entry name" value="adh_short"/>
    <property type="match status" value="1"/>
</dbReference>
<dbReference type="STRING" id="1314778.A0A5C3PEJ9"/>
<evidence type="ECO:0000256" key="1">
    <source>
        <dbReference type="ARBA" id="ARBA00023002"/>
    </source>
</evidence>
<dbReference type="SUPFAM" id="SSF51735">
    <property type="entry name" value="NAD(P)-binding Rossmann-fold domains"/>
    <property type="match status" value="1"/>
</dbReference>
<dbReference type="GO" id="GO:0016491">
    <property type="term" value="F:oxidoreductase activity"/>
    <property type="evidence" value="ECO:0007669"/>
    <property type="project" value="UniProtKB-KW"/>
</dbReference>
<keyword evidence="1" id="KW-0560">Oxidoreductase</keyword>
<dbReference type="InParanoid" id="A0A5C3PEJ9"/>
<dbReference type="PANTHER" id="PTHR43157:SF31">
    <property type="entry name" value="PHOSPHATIDYLINOSITOL-GLYCAN BIOSYNTHESIS CLASS F PROTEIN"/>
    <property type="match status" value="1"/>
</dbReference>
<dbReference type="FunCoup" id="A0A5C3PEJ9">
    <property type="interactions" value="182"/>
</dbReference>
<keyword evidence="3" id="KW-1185">Reference proteome</keyword>
<proteinExistence type="predicted"/>
<dbReference type="Gene3D" id="3.40.50.720">
    <property type="entry name" value="NAD(P)-binding Rossmann-like Domain"/>
    <property type="match status" value="1"/>
</dbReference>
<dbReference type="EMBL" id="ML211327">
    <property type="protein sequence ID" value="TFK84293.1"/>
    <property type="molecule type" value="Genomic_DNA"/>
</dbReference>
<sequence length="321" mass="35509">MSASWKNSGPWPVLLQSFPPKPKFAVDQIPDLTGQVIIVTGGNVGIGYETVKALLRRNAKVYLGARSKAKADAAIASLKEATGKEAIFLELDLASLASIKKTAEEFLRVESELHVLFNNAGVMAPPDYPLTKDGYDLQFGTNVIGHWYLTELLMPALLAGVETSPDHHARVITTSSGGAYFTTLNFDTLTDTPSRKKVTPEMLYYQSKFGNVVVARQVAKRYAEKGIISISVNPGNIRSELQRHMPKIARMILNAILLFPTPYGALTQLFAGTMPEALNYNGEFLIPWARLGKCRPEAYDDELGERLWKWLEDEVKAHSKL</sequence>
<dbReference type="InterPro" id="IPR002347">
    <property type="entry name" value="SDR_fam"/>
</dbReference>
<dbReference type="InterPro" id="IPR036291">
    <property type="entry name" value="NAD(P)-bd_dom_sf"/>
</dbReference>
<organism evidence="2 3">
    <name type="scientific">Polyporus arcularius HHB13444</name>
    <dbReference type="NCBI Taxonomy" id="1314778"/>
    <lineage>
        <taxon>Eukaryota</taxon>
        <taxon>Fungi</taxon>
        <taxon>Dikarya</taxon>
        <taxon>Basidiomycota</taxon>
        <taxon>Agaricomycotina</taxon>
        <taxon>Agaricomycetes</taxon>
        <taxon>Polyporales</taxon>
        <taxon>Polyporaceae</taxon>
        <taxon>Polyporus</taxon>
    </lineage>
</organism>
<dbReference type="PANTHER" id="PTHR43157">
    <property type="entry name" value="PHOSPHATIDYLINOSITOL-GLYCAN BIOSYNTHESIS CLASS F PROTEIN-RELATED"/>
    <property type="match status" value="1"/>
</dbReference>
<dbReference type="Proteomes" id="UP000308197">
    <property type="component" value="Unassembled WGS sequence"/>
</dbReference>
<dbReference type="PRINTS" id="PR00081">
    <property type="entry name" value="GDHRDH"/>
</dbReference>
<gene>
    <name evidence="2" type="ORF">K466DRAFT_665262</name>
</gene>
<protein>
    <submittedName>
        <fullName evidence="2">NAD(P)-binding protein</fullName>
    </submittedName>
</protein>
<reference evidence="2 3" key="1">
    <citation type="journal article" date="2019" name="Nat. Ecol. Evol.">
        <title>Megaphylogeny resolves global patterns of mushroom evolution.</title>
        <authorList>
            <person name="Varga T."/>
            <person name="Krizsan K."/>
            <person name="Foldi C."/>
            <person name="Dima B."/>
            <person name="Sanchez-Garcia M."/>
            <person name="Sanchez-Ramirez S."/>
            <person name="Szollosi G.J."/>
            <person name="Szarkandi J.G."/>
            <person name="Papp V."/>
            <person name="Albert L."/>
            <person name="Andreopoulos W."/>
            <person name="Angelini C."/>
            <person name="Antonin V."/>
            <person name="Barry K.W."/>
            <person name="Bougher N.L."/>
            <person name="Buchanan P."/>
            <person name="Buyck B."/>
            <person name="Bense V."/>
            <person name="Catcheside P."/>
            <person name="Chovatia M."/>
            <person name="Cooper J."/>
            <person name="Damon W."/>
            <person name="Desjardin D."/>
            <person name="Finy P."/>
            <person name="Geml J."/>
            <person name="Haridas S."/>
            <person name="Hughes K."/>
            <person name="Justo A."/>
            <person name="Karasinski D."/>
            <person name="Kautmanova I."/>
            <person name="Kiss B."/>
            <person name="Kocsube S."/>
            <person name="Kotiranta H."/>
            <person name="LaButti K.M."/>
            <person name="Lechner B.E."/>
            <person name="Liimatainen K."/>
            <person name="Lipzen A."/>
            <person name="Lukacs Z."/>
            <person name="Mihaltcheva S."/>
            <person name="Morgado L.N."/>
            <person name="Niskanen T."/>
            <person name="Noordeloos M.E."/>
            <person name="Ohm R.A."/>
            <person name="Ortiz-Santana B."/>
            <person name="Ovrebo C."/>
            <person name="Racz N."/>
            <person name="Riley R."/>
            <person name="Savchenko A."/>
            <person name="Shiryaev A."/>
            <person name="Soop K."/>
            <person name="Spirin V."/>
            <person name="Szebenyi C."/>
            <person name="Tomsovsky M."/>
            <person name="Tulloss R.E."/>
            <person name="Uehling J."/>
            <person name="Grigoriev I.V."/>
            <person name="Vagvolgyi C."/>
            <person name="Papp T."/>
            <person name="Martin F.M."/>
            <person name="Miettinen O."/>
            <person name="Hibbett D.S."/>
            <person name="Nagy L.G."/>
        </authorList>
    </citation>
    <scope>NUCLEOTIDE SEQUENCE [LARGE SCALE GENOMIC DNA]</scope>
    <source>
        <strain evidence="2 3">HHB13444</strain>
    </source>
</reference>
<evidence type="ECO:0000313" key="2">
    <source>
        <dbReference type="EMBL" id="TFK84293.1"/>
    </source>
</evidence>